<accession>A0ABV1AAN1</accession>
<feature type="region of interest" description="Disordered" evidence="1">
    <location>
        <begin position="19"/>
        <end position="50"/>
    </location>
</feature>
<evidence type="ECO:0000313" key="2">
    <source>
        <dbReference type="EMBL" id="MEQ2315214.1"/>
    </source>
</evidence>
<organism evidence="2 3">
    <name type="scientific">Ameca splendens</name>
    <dbReference type="NCBI Taxonomy" id="208324"/>
    <lineage>
        <taxon>Eukaryota</taxon>
        <taxon>Metazoa</taxon>
        <taxon>Chordata</taxon>
        <taxon>Craniata</taxon>
        <taxon>Vertebrata</taxon>
        <taxon>Euteleostomi</taxon>
        <taxon>Actinopterygii</taxon>
        <taxon>Neopterygii</taxon>
        <taxon>Teleostei</taxon>
        <taxon>Neoteleostei</taxon>
        <taxon>Acanthomorphata</taxon>
        <taxon>Ovalentaria</taxon>
        <taxon>Atherinomorphae</taxon>
        <taxon>Cyprinodontiformes</taxon>
        <taxon>Goodeidae</taxon>
        <taxon>Ameca</taxon>
    </lineage>
</organism>
<gene>
    <name evidence="2" type="ORF">AMECASPLE_019814</name>
</gene>
<dbReference type="EMBL" id="JAHRIP010086261">
    <property type="protein sequence ID" value="MEQ2315214.1"/>
    <property type="molecule type" value="Genomic_DNA"/>
</dbReference>
<dbReference type="Proteomes" id="UP001469553">
    <property type="component" value="Unassembled WGS sequence"/>
</dbReference>
<proteinExistence type="predicted"/>
<feature type="compositionally biased region" description="Basic residues" evidence="1">
    <location>
        <begin position="22"/>
        <end position="33"/>
    </location>
</feature>
<evidence type="ECO:0000313" key="3">
    <source>
        <dbReference type="Proteomes" id="UP001469553"/>
    </source>
</evidence>
<evidence type="ECO:0000256" key="1">
    <source>
        <dbReference type="SAM" id="MobiDB-lite"/>
    </source>
</evidence>
<comment type="caution">
    <text evidence="2">The sequence shown here is derived from an EMBL/GenBank/DDBJ whole genome shotgun (WGS) entry which is preliminary data.</text>
</comment>
<reference evidence="2 3" key="1">
    <citation type="submission" date="2021-06" db="EMBL/GenBank/DDBJ databases">
        <authorList>
            <person name="Palmer J.M."/>
        </authorList>
    </citation>
    <scope>NUCLEOTIDE SEQUENCE [LARGE SCALE GENOMIC DNA]</scope>
    <source>
        <strain evidence="2 3">AS_MEX2019</strain>
        <tissue evidence="2">Muscle</tissue>
    </source>
</reference>
<protein>
    <submittedName>
        <fullName evidence="2">Uncharacterized protein</fullName>
    </submittedName>
</protein>
<name>A0ABV1AAN1_9TELE</name>
<keyword evidence="3" id="KW-1185">Reference proteome</keyword>
<sequence length="102" mass="11635">MLDEQRLQNITRAAYNRPQSRLTRKTSRNHRIPALRDWSSGRGPEQSPSFDERRLFKMFSNNQVTTKAKACHGLNTSETSSLLTVKQSLLHIGLRVGKDLQG</sequence>